<dbReference type="CDD" id="cd06225">
    <property type="entry name" value="HAMP"/>
    <property type="match status" value="1"/>
</dbReference>
<evidence type="ECO:0000256" key="5">
    <source>
        <dbReference type="ARBA" id="ARBA00022553"/>
    </source>
</evidence>
<dbReference type="InterPro" id="IPR003594">
    <property type="entry name" value="HATPase_dom"/>
</dbReference>
<dbReference type="GO" id="GO:0016020">
    <property type="term" value="C:membrane"/>
    <property type="evidence" value="ECO:0007669"/>
    <property type="project" value="UniProtKB-SubCell"/>
</dbReference>
<dbReference type="Pfam" id="PF02518">
    <property type="entry name" value="HATPase_c"/>
    <property type="match status" value="1"/>
</dbReference>
<dbReference type="Gene3D" id="1.20.120.160">
    <property type="entry name" value="HPT domain"/>
    <property type="match status" value="1"/>
</dbReference>
<evidence type="ECO:0000259" key="13">
    <source>
        <dbReference type="PROSITE" id="PS50894"/>
    </source>
</evidence>
<evidence type="ECO:0000256" key="11">
    <source>
        <dbReference type="SAM" id="Phobius"/>
    </source>
</evidence>
<dbReference type="Proteomes" id="UP000295611">
    <property type="component" value="Unassembled WGS sequence"/>
</dbReference>
<evidence type="ECO:0000313" key="15">
    <source>
        <dbReference type="Proteomes" id="UP000295611"/>
    </source>
</evidence>
<evidence type="ECO:0000256" key="8">
    <source>
        <dbReference type="ARBA" id="ARBA00023012"/>
    </source>
</evidence>
<dbReference type="SMART" id="SM00304">
    <property type="entry name" value="HAMP"/>
    <property type="match status" value="1"/>
</dbReference>
<dbReference type="InterPro" id="IPR036641">
    <property type="entry name" value="HPT_dom_sf"/>
</dbReference>
<evidence type="ECO:0000259" key="12">
    <source>
        <dbReference type="PROSITE" id="PS50885"/>
    </source>
</evidence>
<dbReference type="GO" id="GO:0000160">
    <property type="term" value="P:phosphorelay signal transduction system"/>
    <property type="evidence" value="ECO:0007669"/>
    <property type="project" value="UniProtKB-KW"/>
</dbReference>
<comment type="caution">
    <text evidence="14">The sequence shown here is derived from an EMBL/GenBank/DDBJ whole genome shotgun (WGS) entry which is preliminary data.</text>
</comment>
<keyword evidence="6" id="KW-0808">Transferase</keyword>
<dbReference type="Gene3D" id="3.30.565.10">
    <property type="entry name" value="Histidine kinase-like ATPase, C-terminal domain"/>
    <property type="match status" value="1"/>
</dbReference>
<dbReference type="InterPro" id="IPR003660">
    <property type="entry name" value="HAMP_dom"/>
</dbReference>
<gene>
    <name evidence="14" type="ORF">DFP86_103269</name>
</gene>
<dbReference type="RefSeq" id="WP_133678970.1">
    <property type="nucleotide sequence ID" value="NZ_SNZP01000003.1"/>
</dbReference>
<evidence type="ECO:0000256" key="3">
    <source>
        <dbReference type="ARBA" id="ARBA00012438"/>
    </source>
</evidence>
<comment type="subcellular location">
    <subcellularLocation>
        <location evidence="2">Membrane</location>
    </subcellularLocation>
</comment>
<dbReference type="InterPro" id="IPR008207">
    <property type="entry name" value="Sig_transdc_His_kin_Hpt_dom"/>
</dbReference>
<dbReference type="OrthoDB" id="9146932at2"/>
<evidence type="ECO:0000256" key="2">
    <source>
        <dbReference type="ARBA" id="ARBA00004370"/>
    </source>
</evidence>
<feature type="modified residue" description="Phosphohistidine" evidence="10">
    <location>
        <position position="459"/>
    </location>
</feature>
<feature type="transmembrane region" description="Helical" evidence="11">
    <location>
        <begin position="184"/>
        <end position="206"/>
    </location>
</feature>
<keyword evidence="7 14" id="KW-0418">Kinase</keyword>
<dbReference type="Pfam" id="PF00672">
    <property type="entry name" value="HAMP"/>
    <property type="match status" value="1"/>
</dbReference>
<dbReference type="Pfam" id="PF01627">
    <property type="entry name" value="Hpt"/>
    <property type="match status" value="1"/>
</dbReference>
<keyword evidence="11" id="KW-0472">Membrane</keyword>
<keyword evidence="11" id="KW-0812">Transmembrane</keyword>
<dbReference type="EMBL" id="SNZP01000003">
    <property type="protein sequence ID" value="TDR81611.1"/>
    <property type="molecule type" value="Genomic_DNA"/>
</dbReference>
<comment type="catalytic activity">
    <reaction evidence="1">
        <text>ATP + protein L-histidine = ADP + protein N-phospho-L-histidine.</text>
        <dbReference type="EC" id="2.7.13.3"/>
    </reaction>
</comment>
<dbReference type="AlphaFoldDB" id="A0A4R7B9U4"/>
<sequence length="790" mass="86001">MTIRSRIALLVLASFLAILTIGGYAIWQADANARAVRSVTEGAVPSALASSDLVSTLKDVQLATMNILQASDERLLAQAHEQLGASEQALKAQLALQASLAANDVQRGLVVQAQDVLDNYFDAIGATAHFKQVGQNDMAAATFAAGVQQYQDNLQQIVATLRVEKTRSKDDAIQALQRSLARTLTTLSLVTVATLLLLVALGWLLYRQIVRPISRMQQTMSEIADNQDFSRRVAVEREDEIGKSVMAFNSMVARIEERTALLRQKTSDIQSMLQNIPQGILTLVEGGTIHPEYSAHLESILETRDIAGRHIMALLFADTGLGADALSQVEAAIASCLGEDSMNFDFNRHLLVGELTKQLPGGRIKTLDLSWSAIAGDDGTVARLMLCVRDVTELRALAAEANEQKRELAIIGEILAVAQEKFHDFIVGALKFIADSEQLLRDHPNGNGEVIAQLFRNLHTIKGNARTYGLGHLTDTVHQAEQTYEYLRRPQPAIAWDQSQLLLELESVRGAVEHYARINEVSLGRKGPGRPGGADRYLLVDRQQIRDTLARLEKVNTGNLHELIAAHQAMCALFNRIGTEPLREMLAGVLDSLPSLARELGKAVPNVVLQDNGIVIRSQASGILKNVFMHLLRNAIDHGLEAEDERVALGKPVAGTLRLGLQLADGKLTLVLGDDGRGLALGRIRERAQAQGLIAADAVLSDEAVAQLIFRPGFSTAARVSEVSGRGVGMDAVQSFVKRENGQIVLRFLDNEAGADFRRFETVLTLPDSYAVRIEDAAPARKAVGEPEFF</sequence>
<evidence type="ECO:0000313" key="14">
    <source>
        <dbReference type="EMBL" id="TDR81611.1"/>
    </source>
</evidence>
<evidence type="ECO:0000256" key="10">
    <source>
        <dbReference type="PROSITE-ProRule" id="PRU00110"/>
    </source>
</evidence>
<dbReference type="FunFam" id="3.30.565.10:FF:000016">
    <property type="entry name" value="Chemotaxis protein CheA, putative"/>
    <property type="match status" value="1"/>
</dbReference>
<dbReference type="CDD" id="cd00088">
    <property type="entry name" value="HPT"/>
    <property type="match status" value="1"/>
</dbReference>
<accession>A0A4R7B9U4</accession>
<evidence type="ECO:0000256" key="4">
    <source>
        <dbReference type="ARBA" id="ARBA00021495"/>
    </source>
</evidence>
<dbReference type="PROSITE" id="PS50894">
    <property type="entry name" value="HPT"/>
    <property type="match status" value="1"/>
</dbReference>
<protein>
    <recommendedName>
        <fullName evidence="4">Chemotaxis protein CheA</fullName>
        <ecNumber evidence="3">2.7.13.3</ecNumber>
    </recommendedName>
</protein>
<feature type="domain" description="HAMP" evidence="12">
    <location>
        <begin position="207"/>
        <end position="260"/>
    </location>
</feature>
<dbReference type="SUPFAM" id="SSF47226">
    <property type="entry name" value="Histidine-containing phosphotransfer domain, HPT domain"/>
    <property type="match status" value="1"/>
</dbReference>
<keyword evidence="11" id="KW-1133">Transmembrane helix</keyword>
<evidence type="ECO:0000256" key="9">
    <source>
        <dbReference type="ARBA" id="ARBA00035100"/>
    </source>
</evidence>
<keyword evidence="15" id="KW-1185">Reference proteome</keyword>
<evidence type="ECO:0000256" key="7">
    <source>
        <dbReference type="ARBA" id="ARBA00022777"/>
    </source>
</evidence>
<reference evidence="14 15" key="1">
    <citation type="submission" date="2019-03" db="EMBL/GenBank/DDBJ databases">
        <title>Genomic Encyclopedia of Type Strains, Phase III (KMG-III): the genomes of soil and plant-associated and newly described type strains.</title>
        <authorList>
            <person name="Whitman W."/>
        </authorList>
    </citation>
    <scope>NUCLEOTIDE SEQUENCE [LARGE SCALE GENOMIC DNA]</scope>
    <source>
        <strain evidence="14 15">CECT 8976</strain>
    </source>
</reference>
<organism evidence="14 15">
    <name type="scientific">Paludibacterium purpuratum</name>
    <dbReference type="NCBI Taxonomy" id="1144873"/>
    <lineage>
        <taxon>Bacteria</taxon>
        <taxon>Pseudomonadati</taxon>
        <taxon>Pseudomonadota</taxon>
        <taxon>Betaproteobacteria</taxon>
        <taxon>Neisseriales</taxon>
        <taxon>Chromobacteriaceae</taxon>
        <taxon>Paludibacterium</taxon>
    </lineage>
</organism>
<dbReference type="GO" id="GO:0004673">
    <property type="term" value="F:protein histidine kinase activity"/>
    <property type="evidence" value="ECO:0007669"/>
    <property type="project" value="UniProtKB-EC"/>
</dbReference>
<proteinExistence type="predicted"/>
<dbReference type="PANTHER" id="PTHR43395">
    <property type="entry name" value="SENSOR HISTIDINE KINASE CHEA"/>
    <property type="match status" value="1"/>
</dbReference>
<dbReference type="SMART" id="SM00073">
    <property type="entry name" value="HPT"/>
    <property type="match status" value="1"/>
</dbReference>
<evidence type="ECO:0000256" key="6">
    <source>
        <dbReference type="ARBA" id="ARBA00022679"/>
    </source>
</evidence>
<dbReference type="PANTHER" id="PTHR43395:SF1">
    <property type="entry name" value="CHEMOTAXIS PROTEIN CHEA"/>
    <property type="match status" value="1"/>
</dbReference>
<dbReference type="SUPFAM" id="SSF158472">
    <property type="entry name" value="HAMP domain-like"/>
    <property type="match status" value="1"/>
</dbReference>
<keyword evidence="5 10" id="KW-0597">Phosphoprotein</keyword>
<dbReference type="SMART" id="SM00387">
    <property type="entry name" value="HATPase_c"/>
    <property type="match status" value="1"/>
</dbReference>
<feature type="domain" description="HPt" evidence="13">
    <location>
        <begin position="414"/>
        <end position="519"/>
    </location>
</feature>
<dbReference type="InterPro" id="IPR036890">
    <property type="entry name" value="HATPase_C_sf"/>
</dbReference>
<evidence type="ECO:0000256" key="1">
    <source>
        <dbReference type="ARBA" id="ARBA00000085"/>
    </source>
</evidence>
<dbReference type="Gene3D" id="1.10.8.500">
    <property type="entry name" value="HAMP domain in histidine kinase"/>
    <property type="match status" value="1"/>
</dbReference>
<keyword evidence="8" id="KW-0902">Two-component regulatory system</keyword>
<dbReference type="SUPFAM" id="SSF55874">
    <property type="entry name" value="ATPase domain of HSP90 chaperone/DNA topoisomerase II/histidine kinase"/>
    <property type="match status" value="1"/>
</dbReference>
<dbReference type="InterPro" id="IPR051315">
    <property type="entry name" value="Bact_Chemotaxis_CheA"/>
</dbReference>
<dbReference type="Gene3D" id="3.30.450.20">
    <property type="entry name" value="PAS domain"/>
    <property type="match status" value="1"/>
</dbReference>
<comment type="function">
    <text evidence="9">Involved in the transmission of sensory signals from the chemoreceptors to the flagellar motors. CheA is autophosphorylated; it can transfer its phosphate group to either CheB or CheY.</text>
</comment>
<dbReference type="EC" id="2.7.13.3" evidence="3"/>
<name>A0A4R7B9U4_9NEIS</name>
<dbReference type="PROSITE" id="PS50885">
    <property type="entry name" value="HAMP"/>
    <property type="match status" value="1"/>
</dbReference>